<reference evidence="4 5" key="1">
    <citation type="submission" date="2024-04" db="EMBL/GenBank/DDBJ databases">
        <title>Phyllosticta paracitricarpa is synonymous to the EU quarantine fungus P. citricarpa based on phylogenomic analyses.</title>
        <authorList>
            <consortium name="Lawrence Berkeley National Laboratory"/>
            <person name="Van Ingen-Buijs V.A."/>
            <person name="Van Westerhoven A.C."/>
            <person name="Haridas S."/>
            <person name="Skiadas P."/>
            <person name="Martin F."/>
            <person name="Groenewald J.Z."/>
            <person name="Crous P.W."/>
            <person name="Seidl M.F."/>
        </authorList>
    </citation>
    <scope>NUCLEOTIDE SEQUENCE [LARGE SCALE GENOMIC DNA]</scope>
    <source>
        <strain evidence="4 5">CBS 123371</strain>
    </source>
</reference>
<feature type="compositionally biased region" description="Basic and acidic residues" evidence="1">
    <location>
        <begin position="291"/>
        <end position="308"/>
    </location>
</feature>
<feature type="region of interest" description="Disordered" evidence="1">
    <location>
        <begin position="291"/>
        <end position="310"/>
    </location>
</feature>
<feature type="compositionally biased region" description="Low complexity" evidence="1">
    <location>
        <begin position="429"/>
        <end position="451"/>
    </location>
</feature>
<dbReference type="Proteomes" id="UP001363622">
    <property type="component" value="Unassembled WGS sequence"/>
</dbReference>
<dbReference type="Pfam" id="PF00106">
    <property type="entry name" value="adh_short"/>
    <property type="match status" value="1"/>
</dbReference>
<keyword evidence="2" id="KW-0812">Transmembrane</keyword>
<feature type="compositionally biased region" description="Low complexity" evidence="1">
    <location>
        <begin position="506"/>
        <end position="515"/>
    </location>
</feature>
<dbReference type="InterPro" id="IPR002347">
    <property type="entry name" value="SDR_fam"/>
</dbReference>
<keyword evidence="2" id="KW-0472">Membrane</keyword>
<dbReference type="CDD" id="cd23787">
    <property type="entry name" value="RWD_CSM1"/>
    <property type="match status" value="1"/>
</dbReference>
<evidence type="ECO:0000313" key="4">
    <source>
        <dbReference type="EMBL" id="KAK7523687.1"/>
    </source>
</evidence>
<keyword evidence="2" id="KW-1133">Transmembrane helix</keyword>
<feature type="compositionally biased region" description="Basic and acidic residues" evidence="1">
    <location>
        <begin position="598"/>
        <end position="614"/>
    </location>
</feature>
<dbReference type="Gene3D" id="3.40.50.720">
    <property type="entry name" value="NAD(P)-binding Rossmann-like Domain"/>
    <property type="match status" value="1"/>
</dbReference>
<evidence type="ECO:0000259" key="3">
    <source>
        <dbReference type="Pfam" id="PF12539"/>
    </source>
</evidence>
<name>A0ABR1KXV2_9PEZI</name>
<dbReference type="Gene3D" id="3.90.1150.80">
    <property type="match status" value="1"/>
</dbReference>
<dbReference type="PANTHER" id="PTHR28006:SF1">
    <property type="entry name" value="MONOPOLIN COMPLEX SUBUNIT CSM1"/>
    <property type="match status" value="1"/>
</dbReference>
<dbReference type="Pfam" id="PF12539">
    <property type="entry name" value="Csm1"/>
    <property type="match status" value="1"/>
</dbReference>
<dbReference type="InterPro" id="IPR020981">
    <property type="entry name" value="Csm1/Pcs1_C"/>
</dbReference>
<keyword evidence="5" id="KW-1185">Reference proteome</keyword>
<feature type="domain" description="Monopolin complex subunit Csm1/Pcs1 C-terminal" evidence="3">
    <location>
        <begin position="736"/>
        <end position="826"/>
    </location>
</feature>
<sequence>MVKAISIPNRFDWNITQVSYINGLCFANGPDPGNIINIPVALVYLLHHADLQTEIVWWQLQDVNDFRTETSEPKMPPLLERKLFHDNRAWLQPQCDCKTLSDQMARWLVFGALFIVLLVAGAIFERRVVQRGGQISLCDSDEEKIEFSMLLAGRIESTLAASAREIGAAGYIAPFIARVTAEHAELDCVINNAGVQRPLDVQREEPAAFLDKADNEIDIDFKGPLHLTIGLLPHLRERAKHGPGFVPSSIVNPVYNGTKAWLHFWSMNLRTQLRGTGVRVIEIAPPIVATDLHREREDPDEKKKEKDPGALSVDEFIDEVGRRLLAGEDTIGAGMSAGVVESEHLLDPPHHLITSHDDNHRTNCINMPPRRAAAATISNLVDDSASEDEFARNTTGMMVSESTVENAARATKGAKGRPKKNATTKEPPATTTRARTTARRASGGSVVAGKAKVSKAKKPGPKRKALAERPEPNGSDTEEVDDFDQPQEPVELAPAKPKARGRPPKAKAAAAVAEPEIPKKPGRGRRAPKKEEEPVEESIHVIPETQPEPDHMDVEPSIEEIPETQQTEPARRKNTRGRAGSRQPQQSESYRPAASASETEKAGGDPALRRKLGDMTKKLENLDIKYQTLRNKSADERAKAQDDLIASLKKELATQRAQATESKALKSRVKELSAANEQIKTEHAMVQDQLSEAEHKIETLNAKLSAKVAEAKAPGSAVKSQRTATAGGSESALIQQLKEDLYTDITGLIIRGVKREEDEDVFDCIQTGRNGTLHFHLAIEFGNKASSQSYEDAEFAYVPLLDENRDSQLLEILPDYLTEEICFPRNNAAKFYSKIAECLTKRIVDE</sequence>
<dbReference type="PANTHER" id="PTHR28006">
    <property type="entry name" value="MONOPOLIN COMPLEX SUBUNIT CSM1"/>
    <property type="match status" value="1"/>
</dbReference>
<accession>A0ABR1KXV2</accession>
<protein>
    <submittedName>
        <fullName evidence="4">Chromosome segregation protein Csm1/Pcs1-domain-containing protein</fullName>
    </submittedName>
</protein>
<dbReference type="SUPFAM" id="SSF51735">
    <property type="entry name" value="NAD(P)-binding Rossmann-fold domains"/>
    <property type="match status" value="1"/>
</dbReference>
<gene>
    <name evidence="4" type="ORF">IWZ03DRAFT_391489</name>
</gene>
<evidence type="ECO:0000256" key="1">
    <source>
        <dbReference type="SAM" id="MobiDB-lite"/>
    </source>
</evidence>
<evidence type="ECO:0000313" key="5">
    <source>
        <dbReference type="Proteomes" id="UP001363622"/>
    </source>
</evidence>
<organism evidence="4 5">
    <name type="scientific">Phyllosticta citriasiana</name>
    <dbReference type="NCBI Taxonomy" id="595635"/>
    <lineage>
        <taxon>Eukaryota</taxon>
        <taxon>Fungi</taxon>
        <taxon>Dikarya</taxon>
        <taxon>Ascomycota</taxon>
        <taxon>Pezizomycotina</taxon>
        <taxon>Dothideomycetes</taxon>
        <taxon>Dothideomycetes incertae sedis</taxon>
        <taxon>Botryosphaeriales</taxon>
        <taxon>Phyllostictaceae</taxon>
        <taxon>Phyllosticta</taxon>
    </lineage>
</organism>
<feature type="compositionally biased region" description="Basic residues" evidence="1">
    <location>
        <begin position="412"/>
        <end position="422"/>
    </location>
</feature>
<dbReference type="InterPro" id="IPR040349">
    <property type="entry name" value="Csm1/Pcs1"/>
</dbReference>
<comment type="caution">
    <text evidence="4">The sequence shown here is derived from an EMBL/GenBank/DDBJ whole genome shotgun (WGS) entry which is preliminary data.</text>
</comment>
<feature type="transmembrane region" description="Helical" evidence="2">
    <location>
        <begin position="107"/>
        <end position="124"/>
    </location>
</feature>
<dbReference type="InterPro" id="IPR038608">
    <property type="entry name" value="Csm1/Pcs1_C_sf"/>
</dbReference>
<feature type="compositionally biased region" description="Acidic residues" evidence="1">
    <location>
        <begin position="476"/>
        <end position="485"/>
    </location>
</feature>
<dbReference type="EMBL" id="JBBPHU010000001">
    <property type="protein sequence ID" value="KAK7523687.1"/>
    <property type="molecule type" value="Genomic_DNA"/>
</dbReference>
<proteinExistence type="predicted"/>
<dbReference type="InterPro" id="IPR036291">
    <property type="entry name" value="NAD(P)-bd_dom_sf"/>
</dbReference>
<feature type="compositionally biased region" description="Basic residues" evidence="1">
    <location>
        <begin position="452"/>
        <end position="464"/>
    </location>
</feature>
<feature type="region of interest" description="Disordered" evidence="1">
    <location>
        <begin position="401"/>
        <end position="614"/>
    </location>
</feature>
<evidence type="ECO:0000256" key="2">
    <source>
        <dbReference type="SAM" id="Phobius"/>
    </source>
</evidence>